<reference evidence="2" key="1">
    <citation type="journal article" date="2017" name="Front. Plant Sci.">
        <title>Climate Clever Clovers: New Paradigm to Reduce the Environmental Footprint of Ruminants by Breeding Low Methanogenic Forages Utilizing Haplotype Variation.</title>
        <authorList>
            <person name="Kaur P."/>
            <person name="Appels R."/>
            <person name="Bayer P.E."/>
            <person name="Keeble-Gagnere G."/>
            <person name="Wang J."/>
            <person name="Hirakawa H."/>
            <person name="Shirasawa K."/>
            <person name="Vercoe P."/>
            <person name="Stefanova K."/>
            <person name="Durmic Z."/>
            <person name="Nichols P."/>
            <person name="Revell C."/>
            <person name="Isobe S.N."/>
            <person name="Edwards D."/>
            <person name="Erskine W."/>
        </authorList>
    </citation>
    <scope>NUCLEOTIDE SEQUENCE [LARGE SCALE GENOMIC DNA]</scope>
    <source>
        <strain evidence="2">cv. Daliak</strain>
    </source>
</reference>
<protein>
    <submittedName>
        <fullName evidence="1">Uncharacterized protein</fullName>
    </submittedName>
</protein>
<proteinExistence type="predicted"/>
<organism evidence="1 2">
    <name type="scientific">Trifolium subterraneum</name>
    <name type="common">Subterranean clover</name>
    <dbReference type="NCBI Taxonomy" id="3900"/>
    <lineage>
        <taxon>Eukaryota</taxon>
        <taxon>Viridiplantae</taxon>
        <taxon>Streptophyta</taxon>
        <taxon>Embryophyta</taxon>
        <taxon>Tracheophyta</taxon>
        <taxon>Spermatophyta</taxon>
        <taxon>Magnoliopsida</taxon>
        <taxon>eudicotyledons</taxon>
        <taxon>Gunneridae</taxon>
        <taxon>Pentapetalae</taxon>
        <taxon>rosids</taxon>
        <taxon>fabids</taxon>
        <taxon>Fabales</taxon>
        <taxon>Fabaceae</taxon>
        <taxon>Papilionoideae</taxon>
        <taxon>50 kb inversion clade</taxon>
        <taxon>NPAAA clade</taxon>
        <taxon>Hologalegina</taxon>
        <taxon>IRL clade</taxon>
        <taxon>Trifolieae</taxon>
        <taxon>Trifolium</taxon>
    </lineage>
</organism>
<sequence length="72" mass="8433">MLQLLFAVAFSAVPLTLYIPPIRSFNLFVHTIQLFLRDSTLFSVRTFPRIRLALSRIFNSILHITWIESLKK</sequence>
<name>A0A2Z6NM28_TRISU</name>
<accession>A0A2Z6NM28</accession>
<dbReference type="EMBL" id="DF973646">
    <property type="protein sequence ID" value="GAU36925.1"/>
    <property type="molecule type" value="Genomic_DNA"/>
</dbReference>
<keyword evidence="2" id="KW-1185">Reference proteome</keyword>
<gene>
    <name evidence="1" type="ORF">TSUD_331980</name>
</gene>
<dbReference type="PANTHER" id="PTHR36616:SF5">
    <property type="entry name" value="DIS3-EXONUCLEASE-LIKE PROTEIN"/>
    <property type="match status" value="1"/>
</dbReference>
<evidence type="ECO:0000313" key="1">
    <source>
        <dbReference type="EMBL" id="GAU36925.1"/>
    </source>
</evidence>
<dbReference type="OrthoDB" id="1893998at2759"/>
<dbReference type="AlphaFoldDB" id="A0A2Z6NM28"/>
<evidence type="ECO:0000313" key="2">
    <source>
        <dbReference type="Proteomes" id="UP000242715"/>
    </source>
</evidence>
<dbReference type="PANTHER" id="PTHR36616">
    <property type="entry name" value="BNAC07G32700D PROTEIN"/>
    <property type="match status" value="1"/>
</dbReference>
<dbReference type="Proteomes" id="UP000242715">
    <property type="component" value="Unassembled WGS sequence"/>
</dbReference>